<accession>A0A1B0ZHB3</accession>
<gene>
    <name evidence="6" type="ORF">DAD186_08240</name>
</gene>
<sequence length="262" mass="28359">MSTRQFELRPHHERVVALTGAGLSAAAGLATFRGPGGIWEENPDLEEAMDVDRLPGNIPILWRVWGSVFEKALIAGPTPGHRALAALEATILTQNVDGLHQFAGSHEVAELHGSAGEAVCLNPACTWRAHLAVHLDHARDPSEPEHYGVPRECPECGALTRPDIVIFGEMLPSGVLEYSEYAARHCDVFLAVGTSNTVAPASLLAPLARASGAVTVCIDPYADSARLAGVFDYVVREDAHTVLARWADHRVRERRNPFLDPF</sequence>
<keyword evidence="4" id="KW-0862">Zinc</keyword>
<dbReference type="Gene3D" id="3.40.50.1220">
    <property type="entry name" value="TPP-binding domain"/>
    <property type="match status" value="1"/>
</dbReference>
<feature type="binding site" evidence="4">
    <location>
        <position position="153"/>
    </location>
    <ligand>
        <name>Zn(2+)</name>
        <dbReference type="ChEBI" id="CHEBI:29105"/>
    </ligand>
</feature>
<protein>
    <recommendedName>
        <fullName evidence="1">protein acetyllysine N-acetyltransferase</fullName>
        <ecNumber evidence="1">2.3.1.286</ecNumber>
    </recommendedName>
</protein>
<name>A0A1B0ZHB3_9MICO</name>
<dbReference type="GO" id="GO:0017136">
    <property type="term" value="F:histone deacetylase activity, NAD-dependent"/>
    <property type="evidence" value="ECO:0007669"/>
    <property type="project" value="TreeGrafter"/>
</dbReference>
<feature type="active site" description="Proton acceptor" evidence="4">
    <location>
        <position position="112"/>
    </location>
</feature>
<dbReference type="GO" id="GO:0016757">
    <property type="term" value="F:glycosyltransferase activity"/>
    <property type="evidence" value="ECO:0007669"/>
    <property type="project" value="UniProtKB-KW"/>
</dbReference>
<feature type="domain" description="Deacetylase sirtuin-type" evidence="5">
    <location>
        <begin position="1"/>
        <end position="253"/>
    </location>
</feature>
<dbReference type="KEGG" id="dva:DAD186_08240"/>
<evidence type="ECO:0000313" key="7">
    <source>
        <dbReference type="Proteomes" id="UP000092596"/>
    </source>
</evidence>
<dbReference type="Pfam" id="PF02146">
    <property type="entry name" value="SIR2"/>
    <property type="match status" value="1"/>
</dbReference>
<dbReference type="PANTHER" id="PTHR11085">
    <property type="entry name" value="NAD-DEPENDENT PROTEIN DEACYLASE SIRTUIN-5, MITOCHONDRIAL-RELATED"/>
    <property type="match status" value="1"/>
</dbReference>
<evidence type="ECO:0000313" key="6">
    <source>
        <dbReference type="EMBL" id="ANP27374.1"/>
    </source>
</evidence>
<dbReference type="STRING" id="1630135.DAD186_08240"/>
<keyword evidence="2 6" id="KW-0808">Transferase</keyword>
<dbReference type="InterPro" id="IPR050134">
    <property type="entry name" value="NAD-dep_sirtuin_deacylases"/>
</dbReference>
<feature type="binding site" evidence="4">
    <location>
        <position position="120"/>
    </location>
    <ligand>
        <name>Zn(2+)</name>
        <dbReference type="ChEBI" id="CHEBI:29105"/>
    </ligand>
</feature>
<dbReference type="InterPro" id="IPR026591">
    <property type="entry name" value="Sirtuin_cat_small_dom_sf"/>
</dbReference>
<keyword evidence="6" id="KW-0328">Glycosyltransferase</keyword>
<dbReference type="GO" id="GO:0070403">
    <property type="term" value="F:NAD+ binding"/>
    <property type="evidence" value="ECO:0007669"/>
    <property type="project" value="InterPro"/>
</dbReference>
<dbReference type="PATRIC" id="fig|1630135.4.peg.826"/>
<organism evidence="6 7">
    <name type="scientific">Dermabacter vaginalis</name>
    <dbReference type="NCBI Taxonomy" id="1630135"/>
    <lineage>
        <taxon>Bacteria</taxon>
        <taxon>Bacillati</taxon>
        <taxon>Actinomycetota</taxon>
        <taxon>Actinomycetes</taxon>
        <taxon>Micrococcales</taxon>
        <taxon>Dermabacteraceae</taxon>
        <taxon>Dermabacter</taxon>
    </lineage>
</organism>
<evidence type="ECO:0000259" key="5">
    <source>
        <dbReference type="PROSITE" id="PS50305"/>
    </source>
</evidence>
<evidence type="ECO:0000256" key="4">
    <source>
        <dbReference type="PROSITE-ProRule" id="PRU00236"/>
    </source>
</evidence>
<dbReference type="Proteomes" id="UP000092596">
    <property type="component" value="Chromosome"/>
</dbReference>
<dbReference type="GO" id="GO:0046872">
    <property type="term" value="F:metal ion binding"/>
    <property type="evidence" value="ECO:0007669"/>
    <property type="project" value="UniProtKB-KW"/>
</dbReference>
<dbReference type="EC" id="2.3.1.286" evidence="1"/>
<dbReference type="InterPro" id="IPR003000">
    <property type="entry name" value="Sirtuin"/>
</dbReference>
<dbReference type="EMBL" id="CP012117">
    <property type="protein sequence ID" value="ANP27374.1"/>
    <property type="molecule type" value="Genomic_DNA"/>
</dbReference>
<dbReference type="RefSeq" id="WP_065247593.1">
    <property type="nucleotide sequence ID" value="NZ_CP012117.1"/>
</dbReference>
<dbReference type="Gene3D" id="3.30.1600.10">
    <property type="entry name" value="SIR2/SIRT2 'Small Domain"/>
    <property type="match status" value="1"/>
</dbReference>
<evidence type="ECO:0000256" key="2">
    <source>
        <dbReference type="ARBA" id="ARBA00022679"/>
    </source>
</evidence>
<keyword evidence="4" id="KW-0479">Metal-binding</keyword>
<feature type="binding site" evidence="4">
    <location>
        <position position="156"/>
    </location>
    <ligand>
        <name>Zn(2+)</name>
        <dbReference type="ChEBI" id="CHEBI:29105"/>
    </ligand>
</feature>
<evidence type="ECO:0000256" key="1">
    <source>
        <dbReference type="ARBA" id="ARBA00012928"/>
    </source>
</evidence>
<dbReference type="InterPro" id="IPR026590">
    <property type="entry name" value="Ssirtuin_cat_dom"/>
</dbReference>
<evidence type="ECO:0000256" key="3">
    <source>
        <dbReference type="ARBA" id="ARBA00023027"/>
    </source>
</evidence>
<reference evidence="6 7" key="1">
    <citation type="submission" date="2015-06" db="EMBL/GenBank/DDBJ databases">
        <title>Investigation of pathophysiology for high-risk pregnancy and development of treatment modality based on it.</title>
        <authorList>
            <person name="Kim B.-C."/>
            <person name="Lim S."/>
        </authorList>
    </citation>
    <scope>NUCLEOTIDE SEQUENCE [LARGE SCALE GENOMIC DNA]</scope>
    <source>
        <strain evidence="6 7">AD1-86</strain>
    </source>
</reference>
<dbReference type="PANTHER" id="PTHR11085:SF10">
    <property type="entry name" value="NAD-DEPENDENT PROTEIN DEACYLASE SIRTUIN-5, MITOCHONDRIAL-RELATED"/>
    <property type="match status" value="1"/>
</dbReference>
<dbReference type="SUPFAM" id="SSF52467">
    <property type="entry name" value="DHS-like NAD/FAD-binding domain"/>
    <property type="match status" value="1"/>
</dbReference>
<proteinExistence type="predicted"/>
<dbReference type="InterPro" id="IPR029035">
    <property type="entry name" value="DHS-like_NAD/FAD-binding_dom"/>
</dbReference>
<keyword evidence="3" id="KW-0520">NAD</keyword>
<dbReference type="PROSITE" id="PS50305">
    <property type="entry name" value="SIRTUIN"/>
    <property type="match status" value="1"/>
</dbReference>
<dbReference type="AlphaFoldDB" id="A0A1B0ZHB3"/>
<feature type="binding site" evidence="4">
    <location>
        <position position="125"/>
    </location>
    <ligand>
        <name>Zn(2+)</name>
        <dbReference type="ChEBI" id="CHEBI:29105"/>
    </ligand>
</feature>